<dbReference type="EMBL" id="KN846993">
    <property type="protein sequence ID" value="KIW90281.1"/>
    <property type="molecule type" value="Genomic_DNA"/>
</dbReference>
<accession>A0A0D2EJT5</accession>
<keyword evidence="2" id="KW-1185">Reference proteome</keyword>
<dbReference type="VEuPathDB" id="FungiDB:Z519_08925"/>
<proteinExistence type="predicted"/>
<organism evidence="1 2">
    <name type="scientific">Cladophialophora bantiana (strain ATCC 10958 / CBS 173.52 / CDC B-1940 / NIH 8579)</name>
    <name type="common">Xylohypha bantiana</name>
    <dbReference type="NCBI Taxonomy" id="1442370"/>
    <lineage>
        <taxon>Eukaryota</taxon>
        <taxon>Fungi</taxon>
        <taxon>Dikarya</taxon>
        <taxon>Ascomycota</taxon>
        <taxon>Pezizomycotina</taxon>
        <taxon>Eurotiomycetes</taxon>
        <taxon>Chaetothyriomycetidae</taxon>
        <taxon>Chaetothyriales</taxon>
        <taxon>Herpotrichiellaceae</taxon>
        <taxon>Cladophialophora</taxon>
    </lineage>
</organism>
<dbReference type="AlphaFoldDB" id="A0A0D2EJT5"/>
<evidence type="ECO:0000313" key="2">
    <source>
        <dbReference type="Proteomes" id="UP000053789"/>
    </source>
</evidence>
<dbReference type="GeneID" id="27701853"/>
<name>A0A0D2EJT5_CLAB1</name>
<sequence>MDLGTGDGWMTDPDVKLFNSNRFAGEIKQLDTNDGTLITPEQYNDFISFQTQIANAHVDFG</sequence>
<dbReference type="Proteomes" id="UP000053789">
    <property type="component" value="Unassembled WGS sequence"/>
</dbReference>
<evidence type="ECO:0000313" key="1">
    <source>
        <dbReference type="EMBL" id="KIW90281.1"/>
    </source>
</evidence>
<reference evidence="1" key="1">
    <citation type="submission" date="2015-01" db="EMBL/GenBank/DDBJ databases">
        <title>The Genome Sequence of Cladophialophora bantiana CBS 173.52.</title>
        <authorList>
            <consortium name="The Broad Institute Genomics Platform"/>
            <person name="Cuomo C."/>
            <person name="de Hoog S."/>
            <person name="Gorbushina A."/>
            <person name="Stielow B."/>
            <person name="Teixiera M."/>
            <person name="Abouelleil A."/>
            <person name="Chapman S.B."/>
            <person name="Priest M."/>
            <person name="Young S.K."/>
            <person name="Wortman J."/>
            <person name="Nusbaum C."/>
            <person name="Birren B."/>
        </authorList>
    </citation>
    <scope>NUCLEOTIDE SEQUENCE [LARGE SCALE GENOMIC DNA]</scope>
    <source>
        <strain evidence="1">CBS 173.52</strain>
    </source>
</reference>
<gene>
    <name evidence="1" type="ORF">Z519_08925</name>
</gene>
<dbReference type="RefSeq" id="XP_016616950.1">
    <property type="nucleotide sequence ID" value="XM_016766652.1"/>
</dbReference>
<dbReference type="OrthoDB" id="10374147at2759"/>
<dbReference type="HOGENOM" id="CLU_2922437_0_0_1"/>
<protein>
    <submittedName>
        <fullName evidence="1">Uncharacterized protein</fullName>
    </submittedName>
</protein>